<feature type="region of interest" description="Disordered" evidence="1">
    <location>
        <begin position="1362"/>
        <end position="1393"/>
    </location>
</feature>
<feature type="compositionally biased region" description="Low complexity" evidence="1">
    <location>
        <begin position="327"/>
        <end position="338"/>
    </location>
</feature>
<feature type="compositionally biased region" description="Polar residues" evidence="1">
    <location>
        <begin position="174"/>
        <end position="188"/>
    </location>
</feature>
<dbReference type="OrthoDB" id="6119547at2759"/>
<feature type="region of interest" description="Disordered" evidence="1">
    <location>
        <begin position="1838"/>
        <end position="1857"/>
    </location>
</feature>
<keyword evidence="2" id="KW-0732">Signal</keyword>
<feature type="region of interest" description="Disordered" evidence="1">
    <location>
        <begin position="174"/>
        <end position="310"/>
    </location>
</feature>
<feature type="compositionally biased region" description="Polar residues" evidence="1">
    <location>
        <begin position="233"/>
        <end position="310"/>
    </location>
</feature>
<accession>A0A9W2ZFK3</accession>
<feature type="compositionally biased region" description="Polar residues" evidence="1">
    <location>
        <begin position="196"/>
        <end position="215"/>
    </location>
</feature>
<gene>
    <name evidence="4" type="primary">LOC106065324</name>
</gene>
<dbReference type="GeneID" id="106065324"/>
<name>A0A9W2ZFK3_BIOGL</name>
<protein>
    <submittedName>
        <fullName evidence="4">Uncharacterized protein LOC106065324</fullName>
    </submittedName>
</protein>
<evidence type="ECO:0000256" key="2">
    <source>
        <dbReference type="SAM" id="SignalP"/>
    </source>
</evidence>
<keyword evidence="3" id="KW-1185">Reference proteome</keyword>
<reference evidence="4" key="1">
    <citation type="submission" date="2025-08" db="UniProtKB">
        <authorList>
            <consortium name="RefSeq"/>
        </authorList>
    </citation>
    <scope>IDENTIFICATION</scope>
</reference>
<dbReference type="RefSeq" id="XP_055873787.1">
    <property type="nucleotide sequence ID" value="XM_056017812.1"/>
</dbReference>
<proteinExistence type="predicted"/>
<organism evidence="3 4">
    <name type="scientific">Biomphalaria glabrata</name>
    <name type="common">Bloodfluke planorb</name>
    <name type="synonym">Freshwater snail</name>
    <dbReference type="NCBI Taxonomy" id="6526"/>
    <lineage>
        <taxon>Eukaryota</taxon>
        <taxon>Metazoa</taxon>
        <taxon>Spiralia</taxon>
        <taxon>Lophotrochozoa</taxon>
        <taxon>Mollusca</taxon>
        <taxon>Gastropoda</taxon>
        <taxon>Heterobranchia</taxon>
        <taxon>Euthyneura</taxon>
        <taxon>Panpulmonata</taxon>
        <taxon>Hygrophila</taxon>
        <taxon>Lymnaeoidea</taxon>
        <taxon>Planorbidae</taxon>
        <taxon>Biomphalaria</taxon>
    </lineage>
</organism>
<feature type="compositionally biased region" description="Pro residues" evidence="1">
    <location>
        <begin position="1365"/>
        <end position="1378"/>
    </location>
</feature>
<feature type="compositionally biased region" description="Polar residues" evidence="1">
    <location>
        <begin position="339"/>
        <end position="382"/>
    </location>
</feature>
<evidence type="ECO:0000256" key="1">
    <source>
        <dbReference type="SAM" id="MobiDB-lite"/>
    </source>
</evidence>
<evidence type="ECO:0000313" key="4">
    <source>
        <dbReference type="RefSeq" id="XP_055873787.1"/>
    </source>
</evidence>
<feature type="chain" id="PRO_5040994356" evidence="2">
    <location>
        <begin position="22"/>
        <end position="1857"/>
    </location>
</feature>
<feature type="compositionally biased region" description="Low complexity" evidence="1">
    <location>
        <begin position="551"/>
        <end position="560"/>
    </location>
</feature>
<feature type="region of interest" description="Disordered" evidence="1">
    <location>
        <begin position="1309"/>
        <end position="1334"/>
    </location>
</feature>
<feature type="compositionally biased region" description="Polar residues" evidence="1">
    <location>
        <begin position="1380"/>
        <end position="1393"/>
    </location>
</feature>
<dbReference type="Proteomes" id="UP001165740">
    <property type="component" value="Chromosome 18"/>
</dbReference>
<feature type="region of interest" description="Disordered" evidence="1">
    <location>
        <begin position="1636"/>
        <end position="1698"/>
    </location>
</feature>
<feature type="compositionally biased region" description="Polar residues" evidence="1">
    <location>
        <begin position="1575"/>
        <end position="1593"/>
    </location>
</feature>
<evidence type="ECO:0000313" key="3">
    <source>
        <dbReference type="Proteomes" id="UP001165740"/>
    </source>
</evidence>
<feature type="signal peptide" evidence="2">
    <location>
        <begin position="1"/>
        <end position="21"/>
    </location>
</feature>
<sequence length="1857" mass="205145">MSCIAFLCTFVAIATLPNGQAQESRFLADFGSFQIEDSPTNEVKSMVTTEWKTAQGNVHKVIKRQVYSAQDYGLRLPRPKPTPSPVQEKFFKEQIRSLPISSRDRLKHLYDRIGFTQEFQDTLMRELVRSQNAVAKPADATRQSVDTPNRAVTENAGPIFNHRGGGLSLVSNSFPGSGQQSSPRSYVTSGVHPGTGSRTRYNVHSGTTFDTSPESNTRTNNINDNIARNRNRVSNPAQLHSGAGYNTYNSNILGSSVQPGQSRLQETSKTWTYQQERRGQQLQSTESHTFQTQRQPFTTNQYHPNQPINNNQYHQHQLINTNRYHSNHQSNKNNQNQHRQTAPQTQVNFSNRQSPQKFPSNQLNHNNDKMATNNPNPSEQVAFSQQQHYANNDQVHYTDHNQRHIVQNVQSQYQQIPLNHQVQRQPHGITQGNEHALNNRTGTASNRALNTDWPGLTYNNNEIRSFDSQAKSTGYNPDHNFKIGNSAPPQGYPSINGNDLTRKSYLPHPTNMIESTQNERIYPQQNGIQSARQNADGYMQPVMQPFNNAGSSSQPSSHLNSSSAVIKVIVSSDSPQANKTPSLPVQAIPTSHQATAAPPTPQLTVPTHPATRTISSTTVTTTTTSHPPPPQVVDFLNTKVIIPPHINNNPAMRAAFLKVIAKAVSANQEAMKHLQTSMKPLVVSTTPVTIKQDIVTTTSRTTVKATSTTTSAPIYNLHVEMAPALYLTWSLPQNQIDILKGSSLTTILQSINTSRSEQLPGNGFIEQFKTFLIDTLLGDPLSYIPSDDSLQNQKYYDRFDLGPTILVKDILGGFVKFDSSPRNSRIKRSLLSNFKKYITQGDRDLSKPTNKCSGNRTCQFTSIKNIKTIPKNLIFTRTKPALQKFNQTQKNSTNKNEPIFRQNSHLNLLKANLQSNRNFQITENQKPDKDKKVANAEPQVVHLNAQTICDHFKDVSQRSKCLINMRAHHIRRSHLQCRKVTTGEKKTKCKRNVVRNISQQSSVVRNISQQSSVVRNISQQSSVVRNISQQSSVVVQSEKITLTPNRLCADKCDKHKHVLVRRAAASGKSLPVLRFTWLLPKDSFPAAPLETMRYIMDKYKKKEALLANKTANFPEATHSVLNASTSSSQHGSSVSDHMAYLNKLIEAANALSKLQGRSMDLLASAVNVSMFQSLQEGVVMKSHAHENHSNENHHMNLPLINTMLNPVLTKLASVSQVALPTNPTHKTATSTSTNNHFVSRNMSDNIGILKTTNVPPTPPQLQPTQGVTTSSHADIDNFMLAMSSKFPDVPLNVLRPLVSHLMQQFNSNNSAGSSHLQTTPASSFQPPSVNVTSPTVQLPSFPTDKAISHHRKVSNTIVEEQVTQPPIPESNIPPPLPSQLPAQTSAPKTLSQQTYAQRLSQITTPPFRAATPPFTTTSVFTNRYLTMNMHFKGLPHLDVTTLPSINSSITLPSVFPTSASSAEVAEFMMYLMSTLRSSGQNKSFSFVSHHDSANDALTSGKENLTDPQNTNVASSLTNPLHDISSVNKLNTELNSKILSQTDAGQSNVPSMSLESMLFKTQHLDNVKPRSPQMDVGQNKSTQGHAMEISSHSPPANIKENPQMVDYVGAALNQMLMSKMLNAHNHVSLPKVTDLLSQPATQHTHSESQPAVQQVNLPPQLSGPRSPSQLSTNLGTISSQPNGHLIDTTPQGKTDTSQQSVLTHVDLSHQNILSEAGPLATSMCLQGQRMSCQPTRPSPRLVSFCQQRCDASTGLCSSALCQCSCLDPSLQTAVSSSIDKSSVPVTSNIGHADKTEVNTLQSGSFQISMVNPELQTSVETTTDSTMSEERLRKFLTLMEKVRGKKSSEPAKEEEPPDR</sequence>
<feature type="region of interest" description="Disordered" evidence="1">
    <location>
        <begin position="1566"/>
        <end position="1599"/>
    </location>
</feature>
<feature type="compositionally biased region" description="Low complexity" evidence="1">
    <location>
        <begin position="216"/>
        <end position="228"/>
    </location>
</feature>
<feature type="region of interest" description="Disordered" evidence="1">
    <location>
        <begin position="540"/>
        <end position="560"/>
    </location>
</feature>
<feature type="region of interest" description="Disordered" evidence="1">
    <location>
        <begin position="325"/>
        <end position="382"/>
    </location>
</feature>